<evidence type="ECO:0000313" key="3">
    <source>
        <dbReference type="Proteomes" id="UP000596661"/>
    </source>
</evidence>
<dbReference type="PROSITE" id="PS50878">
    <property type="entry name" value="RT_POL"/>
    <property type="match status" value="1"/>
</dbReference>
<dbReference type="InterPro" id="IPR000477">
    <property type="entry name" value="RT_dom"/>
</dbReference>
<dbReference type="EnsemblPlants" id="evm.model.07.1246">
    <property type="protein sequence ID" value="cds.evm.model.07.1246"/>
    <property type="gene ID" value="evm.TU.07.1246"/>
</dbReference>
<keyword evidence="3" id="KW-1185">Reference proteome</keyword>
<sequence>MFQVISKLKILKAALKDLNKREYSNIQEAAPQAKEELPIACYNVIYKAVTKLIRSRLKTILLILVAQNQGGFMSDRFITHNISQDLIRHYGRRSTKAGCMIKLDLQKAYGTLDWDFLEEILQAFQFPMKFVKLVMTCVHTPRFSLTFNGTLHGYFEGKKRLRQGDPMSPLLFVLGMEYLSRIMILIGAKSNFKYHDRCPELKLNHLMFADDIILYCHGDFKSIHYVLQGLKLFSCSYGLQPNPSKSSIYCCGMEDNEIQRIIDGRFRHSYFC</sequence>
<reference evidence="2" key="1">
    <citation type="submission" date="2018-11" db="EMBL/GenBank/DDBJ databases">
        <authorList>
            <person name="Grassa J C."/>
        </authorList>
    </citation>
    <scope>NUCLEOTIDE SEQUENCE [LARGE SCALE GENOMIC DNA]</scope>
</reference>
<reference evidence="2" key="2">
    <citation type="submission" date="2021-03" db="UniProtKB">
        <authorList>
            <consortium name="EnsemblPlants"/>
        </authorList>
    </citation>
    <scope>IDENTIFICATION</scope>
</reference>
<dbReference type="Proteomes" id="UP000596661">
    <property type="component" value="Chromosome 7"/>
</dbReference>
<dbReference type="EMBL" id="UZAU01000658">
    <property type="status" value="NOT_ANNOTATED_CDS"/>
    <property type="molecule type" value="Genomic_DNA"/>
</dbReference>
<dbReference type="PANTHER" id="PTHR31635">
    <property type="entry name" value="REVERSE TRANSCRIPTASE DOMAIN-CONTAINING PROTEIN-RELATED"/>
    <property type="match status" value="1"/>
</dbReference>
<protein>
    <recommendedName>
        <fullName evidence="1">Reverse transcriptase domain-containing protein</fullName>
    </recommendedName>
</protein>
<proteinExistence type="predicted"/>
<accession>A0A803Q1W9</accession>
<organism evidence="2 3">
    <name type="scientific">Cannabis sativa</name>
    <name type="common">Hemp</name>
    <name type="synonym">Marijuana</name>
    <dbReference type="NCBI Taxonomy" id="3483"/>
    <lineage>
        <taxon>Eukaryota</taxon>
        <taxon>Viridiplantae</taxon>
        <taxon>Streptophyta</taxon>
        <taxon>Embryophyta</taxon>
        <taxon>Tracheophyta</taxon>
        <taxon>Spermatophyta</taxon>
        <taxon>Magnoliopsida</taxon>
        <taxon>eudicotyledons</taxon>
        <taxon>Gunneridae</taxon>
        <taxon>Pentapetalae</taxon>
        <taxon>rosids</taxon>
        <taxon>fabids</taxon>
        <taxon>Rosales</taxon>
        <taxon>Cannabaceae</taxon>
        <taxon>Cannabis</taxon>
    </lineage>
</organism>
<dbReference type="CDD" id="cd01650">
    <property type="entry name" value="RT_nLTR_like"/>
    <property type="match status" value="1"/>
</dbReference>
<evidence type="ECO:0000259" key="1">
    <source>
        <dbReference type="PROSITE" id="PS50878"/>
    </source>
</evidence>
<dbReference type="Gramene" id="evm.model.07.1246">
    <property type="protein sequence ID" value="cds.evm.model.07.1246"/>
    <property type="gene ID" value="evm.TU.07.1246"/>
</dbReference>
<evidence type="ECO:0000313" key="2">
    <source>
        <dbReference type="EnsemblPlants" id="cds.evm.model.07.1246"/>
    </source>
</evidence>
<dbReference type="AlphaFoldDB" id="A0A803Q1W9"/>
<dbReference type="PANTHER" id="PTHR31635:SF196">
    <property type="entry name" value="REVERSE TRANSCRIPTASE DOMAIN-CONTAINING PROTEIN-RELATED"/>
    <property type="match status" value="1"/>
</dbReference>
<feature type="domain" description="Reverse transcriptase" evidence="1">
    <location>
        <begin position="1"/>
        <end position="272"/>
    </location>
</feature>
<name>A0A803Q1W9_CANSA</name>
<dbReference type="Pfam" id="PF00078">
    <property type="entry name" value="RVT_1"/>
    <property type="match status" value="1"/>
</dbReference>